<protein>
    <submittedName>
        <fullName evidence="1">Uncharacterized protein</fullName>
    </submittedName>
</protein>
<comment type="caution">
    <text evidence="1">The sequence shown here is derived from an EMBL/GenBank/DDBJ whole genome shotgun (WGS) entry which is preliminary data.</text>
</comment>
<sequence length="110" mass="13520">MRQIMDAPPEIIEQLLTFNEFKNCLRKDKLNSSYYEKVFNWQLSIDDNEYLRNIVSAYDEVFQLQADIDKTITMLKAMDRNKRETLKRERFFHHCRHNWIEPLTKEDFKE</sequence>
<dbReference type="EMBL" id="RRYP01004186">
    <property type="protein sequence ID" value="TNV83091.1"/>
    <property type="molecule type" value="Genomic_DNA"/>
</dbReference>
<dbReference type="Proteomes" id="UP000785679">
    <property type="component" value="Unassembled WGS sequence"/>
</dbReference>
<dbReference type="AlphaFoldDB" id="A0A8J8T6A2"/>
<accession>A0A8J8T6A2</accession>
<proteinExistence type="predicted"/>
<gene>
    <name evidence="1" type="ORF">FGO68_gene16084</name>
</gene>
<keyword evidence="2" id="KW-1185">Reference proteome</keyword>
<evidence type="ECO:0000313" key="1">
    <source>
        <dbReference type="EMBL" id="TNV83091.1"/>
    </source>
</evidence>
<evidence type="ECO:0000313" key="2">
    <source>
        <dbReference type="Proteomes" id="UP000785679"/>
    </source>
</evidence>
<name>A0A8J8T6A2_HALGN</name>
<organism evidence="1 2">
    <name type="scientific">Halteria grandinella</name>
    <dbReference type="NCBI Taxonomy" id="5974"/>
    <lineage>
        <taxon>Eukaryota</taxon>
        <taxon>Sar</taxon>
        <taxon>Alveolata</taxon>
        <taxon>Ciliophora</taxon>
        <taxon>Intramacronucleata</taxon>
        <taxon>Spirotrichea</taxon>
        <taxon>Stichotrichia</taxon>
        <taxon>Sporadotrichida</taxon>
        <taxon>Halteriidae</taxon>
        <taxon>Halteria</taxon>
    </lineage>
</organism>
<reference evidence="1" key="1">
    <citation type="submission" date="2019-06" db="EMBL/GenBank/DDBJ databases">
        <authorList>
            <person name="Zheng W."/>
        </authorList>
    </citation>
    <scope>NUCLEOTIDE SEQUENCE</scope>
    <source>
        <strain evidence="1">QDHG01</strain>
    </source>
</reference>